<dbReference type="InterPro" id="IPR000504">
    <property type="entry name" value="RRM_dom"/>
</dbReference>
<dbReference type="Pfam" id="PF04059">
    <property type="entry name" value="RRM_2"/>
    <property type="match status" value="1"/>
</dbReference>
<dbReference type="SMART" id="SM00360">
    <property type="entry name" value="RRM"/>
    <property type="match status" value="1"/>
</dbReference>
<evidence type="ECO:0000313" key="4">
    <source>
        <dbReference type="EMBL" id="CAK0864701.1"/>
    </source>
</evidence>
<evidence type="ECO:0000256" key="2">
    <source>
        <dbReference type="SAM" id="MobiDB-lite"/>
    </source>
</evidence>
<gene>
    <name evidence="4" type="ORF">PCOR1329_LOCUS52492</name>
</gene>
<keyword evidence="5" id="KW-1185">Reference proteome</keyword>
<proteinExistence type="predicted"/>
<feature type="compositionally biased region" description="Low complexity" evidence="2">
    <location>
        <begin position="204"/>
        <end position="224"/>
    </location>
</feature>
<dbReference type="Proteomes" id="UP001189429">
    <property type="component" value="Unassembled WGS sequence"/>
</dbReference>
<evidence type="ECO:0000256" key="1">
    <source>
        <dbReference type="PROSITE-ProRule" id="PRU00176"/>
    </source>
</evidence>
<dbReference type="InterPro" id="IPR012677">
    <property type="entry name" value="Nucleotide-bd_a/b_plait_sf"/>
</dbReference>
<protein>
    <recommendedName>
        <fullName evidence="3">RRM domain-containing protein</fullName>
    </recommendedName>
</protein>
<feature type="compositionally biased region" description="Low complexity" evidence="2">
    <location>
        <begin position="242"/>
        <end position="251"/>
    </location>
</feature>
<organism evidence="4 5">
    <name type="scientific">Prorocentrum cordatum</name>
    <dbReference type="NCBI Taxonomy" id="2364126"/>
    <lineage>
        <taxon>Eukaryota</taxon>
        <taxon>Sar</taxon>
        <taxon>Alveolata</taxon>
        <taxon>Dinophyceae</taxon>
        <taxon>Prorocentrales</taxon>
        <taxon>Prorocentraceae</taxon>
        <taxon>Prorocentrum</taxon>
    </lineage>
</organism>
<dbReference type="PROSITE" id="PS50102">
    <property type="entry name" value="RRM"/>
    <property type="match status" value="1"/>
</dbReference>
<comment type="caution">
    <text evidence="4">The sequence shown here is derived from an EMBL/GenBank/DDBJ whole genome shotgun (WGS) entry which is preliminary data.</text>
</comment>
<feature type="compositionally biased region" description="Low complexity" evidence="2">
    <location>
        <begin position="160"/>
        <end position="171"/>
    </location>
</feature>
<dbReference type="InterPro" id="IPR035979">
    <property type="entry name" value="RBD_domain_sf"/>
</dbReference>
<dbReference type="InterPro" id="IPR007201">
    <property type="entry name" value="Mei2-like_Rrm_C"/>
</dbReference>
<keyword evidence="1" id="KW-0694">RNA-binding</keyword>
<dbReference type="EMBL" id="CAUYUJ010016391">
    <property type="protein sequence ID" value="CAK0864701.1"/>
    <property type="molecule type" value="Genomic_DNA"/>
</dbReference>
<name>A0ABN9UX66_9DINO</name>
<evidence type="ECO:0000313" key="5">
    <source>
        <dbReference type="Proteomes" id="UP001189429"/>
    </source>
</evidence>
<reference evidence="4" key="1">
    <citation type="submission" date="2023-10" db="EMBL/GenBank/DDBJ databases">
        <authorList>
            <person name="Chen Y."/>
            <person name="Shah S."/>
            <person name="Dougan E. K."/>
            <person name="Thang M."/>
            <person name="Chan C."/>
        </authorList>
    </citation>
    <scope>NUCLEOTIDE SEQUENCE [LARGE SCALE GENOMIC DNA]</scope>
</reference>
<feature type="region of interest" description="Disordered" evidence="2">
    <location>
        <begin position="152"/>
        <end position="261"/>
    </location>
</feature>
<sequence>MDQFDNVSRVSDKVNRVREWARSVSSTRELTLYVQGIPAECTKSQLMAWINSFGFAGTYDYLYLPRCLRTQKSKGYAFINFVDSETAQRFTEVLGRVSVHPRSSLVVLVSMTQGLVENLARWMRARSRRVRDPEVLPFVAPLEALGVAHPMEAEAHSPSEPDAESSPSGSELPAPRFSTEGEAVSAPPSARTGELGAGRRGTRRSWGSGAPGPRAGAPPGRWTPRLPPVGAAQPAPHEEAASRAQAEAAAAQGLSGGPESDVYFVRLSL</sequence>
<dbReference type="SUPFAM" id="SSF54928">
    <property type="entry name" value="RNA-binding domain, RBD"/>
    <property type="match status" value="1"/>
</dbReference>
<dbReference type="Gene3D" id="3.30.70.330">
    <property type="match status" value="1"/>
</dbReference>
<evidence type="ECO:0000259" key="3">
    <source>
        <dbReference type="PROSITE" id="PS50102"/>
    </source>
</evidence>
<feature type="domain" description="RRM" evidence="3">
    <location>
        <begin position="30"/>
        <end position="114"/>
    </location>
</feature>
<accession>A0ABN9UX66</accession>